<dbReference type="PANTHER" id="PTHR19229">
    <property type="entry name" value="ATP-BINDING CASSETTE TRANSPORTER SUBFAMILY A ABCA"/>
    <property type="match status" value="1"/>
</dbReference>
<dbReference type="GO" id="GO:0005524">
    <property type="term" value="F:ATP binding"/>
    <property type="evidence" value="ECO:0007669"/>
    <property type="project" value="UniProtKB-KW"/>
</dbReference>
<feature type="transmembrane region" description="Helical" evidence="1">
    <location>
        <begin position="123"/>
        <end position="144"/>
    </location>
</feature>
<reference evidence="2 3" key="1">
    <citation type="submission" date="2021-06" db="EMBL/GenBank/DDBJ databases">
        <title>Caerostris darwini draft genome.</title>
        <authorList>
            <person name="Kono N."/>
            <person name="Arakawa K."/>
        </authorList>
    </citation>
    <scope>NUCLEOTIDE SEQUENCE [LARGE SCALE GENOMIC DNA]</scope>
</reference>
<organism evidence="2 3">
    <name type="scientific">Caerostris darwini</name>
    <dbReference type="NCBI Taxonomy" id="1538125"/>
    <lineage>
        <taxon>Eukaryota</taxon>
        <taxon>Metazoa</taxon>
        <taxon>Ecdysozoa</taxon>
        <taxon>Arthropoda</taxon>
        <taxon>Chelicerata</taxon>
        <taxon>Arachnida</taxon>
        <taxon>Araneae</taxon>
        <taxon>Araneomorphae</taxon>
        <taxon>Entelegynae</taxon>
        <taxon>Araneoidea</taxon>
        <taxon>Araneidae</taxon>
        <taxon>Caerostris</taxon>
    </lineage>
</organism>
<evidence type="ECO:0000313" key="3">
    <source>
        <dbReference type="Proteomes" id="UP001054837"/>
    </source>
</evidence>
<keyword evidence="2" id="KW-0547">Nucleotide-binding</keyword>
<dbReference type="PANTHER" id="PTHR19229:SF250">
    <property type="entry name" value="ABC TRANSPORTER DOMAIN-CONTAINING PROTEIN-RELATED"/>
    <property type="match status" value="1"/>
</dbReference>
<feature type="transmembrane region" description="Helical" evidence="1">
    <location>
        <begin position="344"/>
        <end position="367"/>
    </location>
</feature>
<feature type="transmembrane region" description="Helical" evidence="1">
    <location>
        <begin position="215"/>
        <end position="235"/>
    </location>
</feature>
<dbReference type="EMBL" id="BPLQ01005508">
    <property type="protein sequence ID" value="GIY15236.1"/>
    <property type="molecule type" value="Genomic_DNA"/>
</dbReference>
<gene>
    <name evidence="2" type="primary">ABCA3</name>
    <name evidence="2" type="ORF">CDAR_35021</name>
</gene>
<keyword evidence="3" id="KW-1185">Reference proteome</keyword>
<dbReference type="GO" id="GO:0016020">
    <property type="term" value="C:membrane"/>
    <property type="evidence" value="ECO:0007669"/>
    <property type="project" value="InterPro"/>
</dbReference>
<dbReference type="InterPro" id="IPR026082">
    <property type="entry name" value="ABCA"/>
</dbReference>
<evidence type="ECO:0000313" key="2">
    <source>
        <dbReference type="EMBL" id="GIY15236.1"/>
    </source>
</evidence>
<proteinExistence type="predicted"/>
<feature type="transmembrane region" description="Helical" evidence="1">
    <location>
        <begin position="177"/>
        <end position="203"/>
    </location>
</feature>
<keyword evidence="1" id="KW-0812">Transmembrane</keyword>
<sequence>MIVGFDSEAELESVYANTSLDVLAGIVFHETLTEGRNTTRVIKFKIRPETVPEYFWHPSHMFARAPVEGPMDKHSLWGTIYMSFGFLHVQHALCTILTRRLFDAGKEDISVMMQRFPHPPYEAHAFYVHPEFIFVTLICASFLVPFANFAKDMVGEKERHIKEVLRVLGVARWMNWAAWYMSSLLYFGMVSGLVSTMLCTTFGRNEALFHHSSPFLVFVWLWTYSSSLVATAFLLKTLFYSNISSEFILLLRGTFRCWCADFHACGFLSLPGTAALGGALIVFFLSLMPYMHMMMDQQKTSTLSWIFFSFFPNTVLGYSLGIWIKTETMGIGLRWNNLNTKAAVAFGLGMRDVLLVFVAETIFFSFLHRTSTPCSRKRLWRDSPGTSPSQ</sequence>
<keyword evidence="2" id="KW-0067">ATP-binding</keyword>
<dbReference type="GO" id="GO:0140359">
    <property type="term" value="F:ABC-type transporter activity"/>
    <property type="evidence" value="ECO:0007669"/>
    <property type="project" value="InterPro"/>
</dbReference>
<evidence type="ECO:0000256" key="1">
    <source>
        <dbReference type="SAM" id="Phobius"/>
    </source>
</evidence>
<protein>
    <submittedName>
        <fullName evidence="2">ATP-binding cassette sub-family A member 3</fullName>
    </submittedName>
</protein>
<keyword evidence="1" id="KW-1133">Transmembrane helix</keyword>
<feature type="transmembrane region" description="Helical" evidence="1">
    <location>
        <begin position="303"/>
        <end position="324"/>
    </location>
</feature>
<dbReference type="Proteomes" id="UP001054837">
    <property type="component" value="Unassembled WGS sequence"/>
</dbReference>
<dbReference type="GO" id="GO:0005319">
    <property type="term" value="F:lipid transporter activity"/>
    <property type="evidence" value="ECO:0007669"/>
    <property type="project" value="TreeGrafter"/>
</dbReference>
<name>A0AAV4R4J2_9ARAC</name>
<keyword evidence="1" id="KW-0472">Membrane</keyword>
<comment type="caution">
    <text evidence="2">The sequence shown here is derived from an EMBL/GenBank/DDBJ whole genome shotgun (WGS) entry which is preliminary data.</text>
</comment>
<feature type="transmembrane region" description="Helical" evidence="1">
    <location>
        <begin position="272"/>
        <end position="291"/>
    </location>
</feature>
<accession>A0AAV4R4J2</accession>
<dbReference type="AlphaFoldDB" id="A0AAV4R4J2"/>